<dbReference type="Proteomes" id="UP000299102">
    <property type="component" value="Unassembled WGS sequence"/>
</dbReference>
<gene>
    <name evidence="2" type="ORF">EVAR_3711_1</name>
</gene>
<feature type="region of interest" description="Disordered" evidence="1">
    <location>
        <begin position="25"/>
        <end position="47"/>
    </location>
</feature>
<dbReference type="AlphaFoldDB" id="A0A4C1SS51"/>
<reference evidence="2 3" key="1">
    <citation type="journal article" date="2019" name="Commun. Biol.">
        <title>The bagworm genome reveals a unique fibroin gene that provides high tensile strength.</title>
        <authorList>
            <person name="Kono N."/>
            <person name="Nakamura H."/>
            <person name="Ohtoshi R."/>
            <person name="Tomita M."/>
            <person name="Numata K."/>
            <person name="Arakawa K."/>
        </authorList>
    </citation>
    <scope>NUCLEOTIDE SEQUENCE [LARGE SCALE GENOMIC DNA]</scope>
</reference>
<evidence type="ECO:0000256" key="1">
    <source>
        <dbReference type="SAM" id="MobiDB-lite"/>
    </source>
</evidence>
<name>A0A4C1SS51_EUMVA</name>
<protein>
    <submittedName>
        <fullName evidence="2">Uncharacterized protein</fullName>
    </submittedName>
</protein>
<accession>A0A4C1SS51</accession>
<evidence type="ECO:0000313" key="2">
    <source>
        <dbReference type="EMBL" id="GBP04774.1"/>
    </source>
</evidence>
<dbReference type="EMBL" id="BGZK01000015">
    <property type="protein sequence ID" value="GBP04774.1"/>
    <property type="molecule type" value="Genomic_DNA"/>
</dbReference>
<evidence type="ECO:0000313" key="3">
    <source>
        <dbReference type="Proteomes" id="UP000299102"/>
    </source>
</evidence>
<keyword evidence="3" id="KW-1185">Reference proteome</keyword>
<proteinExistence type="predicted"/>
<comment type="caution">
    <text evidence="2">The sequence shown here is derived from an EMBL/GenBank/DDBJ whole genome shotgun (WGS) entry which is preliminary data.</text>
</comment>
<organism evidence="2 3">
    <name type="scientific">Eumeta variegata</name>
    <name type="common">Bagworm moth</name>
    <name type="synonym">Eumeta japonica</name>
    <dbReference type="NCBI Taxonomy" id="151549"/>
    <lineage>
        <taxon>Eukaryota</taxon>
        <taxon>Metazoa</taxon>
        <taxon>Ecdysozoa</taxon>
        <taxon>Arthropoda</taxon>
        <taxon>Hexapoda</taxon>
        <taxon>Insecta</taxon>
        <taxon>Pterygota</taxon>
        <taxon>Neoptera</taxon>
        <taxon>Endopterygota</taxon>
        <taxon>Lepidoptera</taxon>
        <taxon>Glossata</taxon>
        <taxon>Ditrysia</taxon>
        <taxon>Tineoidea</taxon>
        <taxon>Psychidae</taxon>
        <taxon>Oiketicinae</taxon>
        <taxon>Eumeta</taxon>
    </lineage>
</organism>
<sequence length="168" mass="18669">MPRSLDVVNSKGDSFYMAFLRDEQTREPPWSSPPIDTCNSRRSPGKGCPRKSYIGQIGGILKKGQILSTRNRRACMKRLMNASEARVNVAPYSKVARWCAGLKYRTYTKVDPRSGRPTAIVTEETIMASAHRPAVAIAATRDAGFDSEVVRVCLSVYLSILHIHPTMP</sequence>